<proteinExistence type="predicted"/>
<protein>
    <submittedName>
        <fullName evidence="1">Uncharacterized protein</fullName>
    </submittedName>
</protein>
<accession>A0AAN7WN44</accession>
<name>A0AAN7WN44_9SACH</name>
<reference evidence="2" key="1">
    <citation type="submission" date="2023-07" db="EMBL/GenBank/DDBJ databases">
        <title>A draft genome of Kazachstania heterogenica Y-27499.</title>
        <authorList>
            <person name="Donic C."/>
            <person name="Kralova J.S."/>
            <person name="Fidel L."/>
            <person name="Ben-Dor S."/>
            <person name="Jung S."/>
        </authorList>
    </citation>
    <scope>NUCLEOTIDE SEQUENCE [LARGE SCALE GENOMIC DNA]</scope>
    <source>
        <strain evidence="2">Y27499</strain>
    </source>
</reference>
<sequence length="208" mass="23607">MFSQLKRMESQCRCALQSSKSGLLCKCAFNCKCSHCESKCKCSSTEVCQCDKECECTHCKQCDKECECAHCKQCDKECECAHCKQCDKECECAHCKQCDKECECAHCKQCDKECECAHCKQIIASAVLNNASVLVDPVSVTRNVNVPTAIYHCENDLELKRSKLGELELLLLVEDFNININDPSEHINQLANSKEFIQKSINNFKRYQ</sequence>
<dbReference type="AlphaFoldDB" id="A0AAN7WN44"/>
<dbReference type="EMBL" id="JAWIZZ010000053">
    <property type="protein sequence ID" value="KAK5778417.1"/>
    <property type="molecule type" value="Genomic_DNA"/>
</dbReference>
<organism evidence="1 2">
    <name type="scientific">Arxiozyma heterogenica</name>
    <dbReference type="NCBI Taxonomy" id="278026"/>
    <lineage>
        <taxon>Eukaryota</taxon>
        <taxon>Fungi</taxon>
        <taxon>Dikarya</taxon>
        <taxon>Ascomycota</taxon>
        <taxon>Saccharomycotina</taxon>
        <taxon>Saccharomycetes</taxon>
        <taxon>Saccharomycetales</taxon>
        <taxon>Saccharomycetaceae</taxon>
        <taxon>Arxiozyma</taxon>
    </lineage>
</organism>
<gene>
    <name evidence="1" type="ORF">RI543_004080</name>
</gene>
<keyword evidence="2" id="KW-1185">Reference proteome</keyword>
<evidence type="ECO:0000313" key="2">
    <source>
        <dbReference type="Proteomes" id="UP001306508"/>
    </source>
</evidence>
<dbReference type="Proteomes" id="UP001306508">
    <property type="component" value="Unassembled WGS sequence"/>
</dbReference>
<evidence type="ECO:0000313" key="1">
    <source>
        <dbReference type="EMBL" id="KAK5778417.1"/>
    </source>
</evidence>
<comment type="caution">
    <text evidence="1">The sequence shown here is derived from an EMBL/GenBank/DDBJ whole genome shotgun (WGS) entry which is preliminary data.</text>
</comment>